<dbReference type="InterPro" id="IPR018060">
    <property type="entry name" value="HTH_AraC"/>
</dbReference>
<dbReference type="AlphaFoldDB" id="A0A919YC42"/>
<dbReference type="PROSITE" id="PS00041">
    <property type="entry name" value="HTH_ARAC_FAMILY_1"/>
    <property type="match status" value="1"/>
</dbReference>
<keyword evidence="4" id="KW-1133">Transmembrane helix</keyword>
<comment type="caution">
    <text evidence="6">The sequence shown here is derived from an EMBL/GenBank/DDBJ whole genome shotgun (WGS) entry which is preliminary data.</text>
</comment>
<dbReference type="InterPro" id="IPR018062">
    <property type="entry name" value="HTH_AraC-typ_CS"/>
</dbReference>
<dbReference type="SMART" id="SM00342">
    <property type="entry name" value="HTH_ARAC"/>
    <property type="match status" value="1"/>
</dbReference>
<dbReference type="Proteomes" id="UP000682811">
    <property type="component" value="Unassembled WGS sequence"/>
</dbReference>
<keyword evidence="3" id="KW-0804">Transcription</keyword>
<dbReference type="GO" id="GO:0043565">
    <property type="term" value="F:sequence-specific DNA binding"/>
    <property type="evidence" value="ECO:0007669"/>
    <property type="project" value="InterPro"/>
</dbReference>
<keyword evidence="7" id="KW-1185">Reference proteome</keyword>
<dbReference type="PANTHER" id="PTHR43280:SF2">
    <property type="entry name" value="HTH-TYPE TRANSCRIPTIONAL REGULATOR EXSA"/>
    <property type="match status" value="1"/>
</dbReference>
<dbReference type="PROSITE" id="PS01124">
    <property type="entry name" value="HTH_ARAC_FAMILY_2"/>
    <property type="match status" value="1"/>
</dbReference>
<organism evidence="6 7">
    <name type="scientific">Paenibacillus azoreducens</name>
    <dbReference type="NCBI Taxonomy" id="116718"/>
    <lineage>
        <taxon>Bacteria</taxon>
        <taxon>Bacillati</taxon>
        <taxon>Bacillota</taxon>
        <taxon>Bacilli</taxon>
        <taxon>Bacillales</taxon>
        <taxon>Paenibacillaceae</taxon>
        <taxon>Paenibacillus</taxon>
    </lineage>
</organism>
<feature type="transmembrane region" description="Helical" evidence="4">
    <location>
        <begin position="285"/>
        <end position="302"/>
    </location>
</feature>
<name>A0A919YC42_9BACL</name>
<keyword evidence="2" id="KW-0238">DNA-binding</keyword>
<dbReference type="PRINTS" id="PR00032">
    <property type="entry name" value="HTHARAC"/>
</dbReference>
<evidence type="ECO:0000256" key="3">
    <source>
        <dbReference type="ARBA" id="ARBA00023163"/>
    </source>
</evidence>
<dbReference type="InterPro" id="IPR020449">
    <property type="entry name" value="Tscrpt_reg_AraC-type_HTH"/>
</dbReference>
<keyword evidence="4" id="KW-0812">Transmembrane</keyword>
<evidence type="ECO:0000313" key="6">
    <source>
        <dbReference type="EMBL" id="GIO47714.1"/>
    </source>
</evidence>
<keyword evidence="4" id="KW-0472">Membrane</keyword>
<sequence>MSRWFIPKQTYIRIFLSLCILFILVPIPFVYLMSHQFSIYAMRQIDKVNKTEIAHSRDNAKFIFNKLISYGLNMYADKSIQSWMRAGSESQEAQVEAIEAATKYMTTEPFLDNVYLINMRTKHAIDLKYGIASFPQFRDQDMLDRVRQSRSSYLRFFVHKVNGTQQLALIIPTVPSGQQSFGYLALILNDNLMQQYLLKGDSSQEIRSFILDKSGQVMLGPQDSEDLYAGLTVNSVGEAGSFTRTYEGESWAVQYAMIEPQGWIIYQMAKLEGMRADFNSFRTKFVIVVAGLDALLIVILFWNSRRTYKPFTQLANQLETKLGLHSKNKYKDIAMAEFKVIRHGIEMLEDRMIQLDSSMREHQNVIKAEYLRQWILQGKLSSPVTQYLHENSGLFGHEALYISVIRINEYSAFNKKYNFASRKLLKYAIGNIAEEVVRRNWYAESVDLGSDHLVLFISGDNVQMDELIGAMEEAGKQIRQWTNIQVTVAVSGSRMFSDDLRIVYQHIHELTMLKFISGEDKVFIERDYEDYMHRAQTLNDDLLDELIKQIRMGRTEKITGILDLIFVHMHAMHYIQSKFQLLLLLYTLFKTFNKLPSIQSVEDIEKMLEAFDTLGEVRTWLEKELLDIINENGNRKSSSRREEIVSEIVEYVKQNLPDPMLTIEDIAEHVSLSTRHVRQLFKETFDQTLSDYILQERIAKVKELLLSTNWPVTDVGMRAGFQTKSHFFTVFKKATGMTPTQFRDRQ</sequence>
<dbReference type="EMBL" id="BORT01000009">
    <property type="protein sequence ID" value="GIO47714.1"/>
    <property type="molecule type" value="Genomic_DNA"/>
</dbReference>
<evidence type="ECO:0000256" key="4">
    <source>
        <dbReference type="SAM" id="Phobius"/>
    </source>
</evidence>
<evidence type="ECO:0000313" key="7">
    <source>
        <dbReference type="Proteomes" id="UP000682811"/>
    </source>
</evidence>
<evidence type="ECO:0000256" key="2">
    <source>
        <dbReference type="ARBA" id="ARBA00023125"/>
    </source>
</evidence>
<dbReference type="RefSeq" id="WP_212978512.1">
    <property type="nucleotide sequence ID" value="NZ_AP025343.1"/>
</dbReference>
<dbReference type="PANTHER" id="PTHR43280">
    <property type="entry name" value="ARAC-FAMILY TRANSCRIPTIONAL REGULATOR"/>
    <property type="match status" value="1"/>
</dbReference>
<gene>
    <name evidence="6" type="ORF">J34TS1_24790</name>
</gene>
<dbReference type="SUPFAM" id="SSF46689">
    <property type="entry name" value="Homeodomain-like"/>
    <property type="match status" value="2"/>
</dbReference>
<dbReference type="InterPro" id="IPR009057">
    <property type="entry name" value="Homeodomain-like_sf"/>
</dbReference>
<evidence type="ECO:0000259" key="5">
    <source>
        <dbReference type="PROSITE" id="PS01124"/>
    </source>
</evidence>
<feature type="transmembrane region" description="Helical" evidence="4">
    <location>
        <begin position="12"/>
        <end position="33"/>
    </location>
</feature>
<dbReference type="Pfam" id="PF12833">
    <property type="entry name" value="HTH_18"/>
    <property type="match status" value="1"/>
</dbReference>
<proteinExistence type="predicted"/>
<dbReference type="Gene3D" id="1.10.10.60">
    <property type="entry name" value="Homeodomain-like"/>
    <property type="match status" value="2"/>
</dbReference>
<keyword evidence="1" id="KW-0805">Transcription regulation</keyword>
<accession>A0A919YC42</accession>
<reference evidence="6 7" key="1">
    <citation type="submission" date="2021-03" db="EMBL/GenBank/DDBJ databases">
        <title>Antimicrobial resistance genes in bacteria isolated from Japanese honey, and their potential for conferring macrolide and lincosamide resistance in the American foulbrood pathogen Paenibacillus larvae.</title>
        <authorList>
            <person name="Okamoto M."/>
            <person name="Kumagai M."/>
            <person name="Kanamori H."/>
            <person name="Takamatsu D."/>
        </authorList>
    </citation>
    <scope>NUCLEOTIDE SEQUENCE [LARGE SCALE GENOMIC DNA]</scope>
    <source>
        <strain evidence="6 7">J34TS1</strain>
    </source>
</reference>
<evidence type="ECO:0000256" key="1">
    <source>
        <dbReference type="ARBA" id="ARBA00023015"/>
    </source>
</evidence>
<feature type="domain" description="HTH araC/xylS-type" evidence="5">
    <location>
        <begin position="646"/>
        <end position="745"/>
    </location>
</feature>
<protein>
    <recommendedName>
        <fullName evidence="5">HTH araC/xylS-type domain-containing protein</fullName>
    </recommendedName>
</protein>
<dbReference type="GO" id="GO:0003700">
    <property type="term" value="F:DNA-binding transcription factor activity"/>
    <property type="evidence" value="ECO:0007669"/>
    <property type="project" value="InterPro"/>
</dbReference>